<feature type="region of interest" description="Disordered" evidence="2">
    <location>
        <begin position="1"/>
        <end position="21"/>
    </location>
</feature>
<feature type="region of interest" description="Disordered" evidence="2">
    <location>
        <begin position="1704"/>
        <end position="1806"/>
    </location>
</feature>
<feature type="compositionally biased region" description="Low complexity" evidence="2">
    <location>
        <begin position="1517"/>
        <end position="1527"/>
    </location>
</feature>
<feature type="repeat" description="TPR" evidence="1">
    <location>
        <begin position="792"/>
        <end position="825"/>
    </location>
</feature>
<feature type="region of interest" description="Disordered" evidence="2">
    <location>
        <begin position="1454"/>
        <end position="1540"/>
    </location>
</feature>
<dbReference type="HOGENOM" id="CLU_239556_0_0_1"/>
<dbReference type="PANTHER" id="PTHR23082">
    <property type="entry name" value="TRANSCRIPTION INITIATION FACTOR IIIC TFIIIC , POLYPEPTIDE 3-RELATED"/>
    <property type="match status" value="1"/>
</dbReference>
<feature type="compositionally biased region" description="Polar residues" evidence="2">
    <location>
        <begin position="994"/>
        <end position="1005"/>
    </location>
</feature>
<dbReference type="Pfam" id="PF07738">
    <property type="entry name" value="Sad1_UNC"/>
    <property type="match status" value="1"/>
</dbReference>
<dbReference type="EMBL" id="ANFO01001387">
    <property type="protein sequence ID" value="KGQ02755.1"/>
    <property type="molecule type" value="Genomic_DNA"/>
</dbReference>
<gene>
    <name evidence="4" type="ORF">BBAD15_g12029</name>
</gene>
<dbReference type="GO" id="GO:0006383">
    <property type="term" value="P:transcription by RNA polymerase III"/>
    <property type="evidence" value="ECO:0007669"/>
    <property type="project" value="InterPro"/>
</dbReference>
<feature type="repeat" description="TPR" evidence="1">
    <location>
        <begin position="103"/>
        <end position="136"/>
    </location>
</feature>
<dbReference type="PANTHER" id="PTHR23082:SF0">
    <property type="entry name" value="GENERAL TRANSCRIPTION FACTOR 3C POLYPEPTIDE 3"/>
    <property type="match status" value="1"/>
</dbReference>
<evidence type="ECO:0000256" key="2">
    <source>
        <dbReference type="SAM" id="MobiDB-lite"/>
    </source>
</evidence>
<dbReference type="Gene3D" id="2.60.120.260">
    <property type="entry name" value="Galactose-binding domain-like"/>
    <property type="match status" value="1"/>
</dbReference>
<feature type="domain" description="SUN" evidence="3">
    <location>
        <begin position="1170"/>
        <end position="1342"/>
    </location>
</feature>
<feature type="repeat" description="TPR" evidence="1">
    <location>
        <begin position="412"/>
        <end position="445"/>
    </location>
</feature>
<dbReference type="Gene3D" id="1.25.40.10">
    <property type="entry name" value="Tetratricopeptide repeat domain"/>
    <property type="match status" value="2"/>
</dbReference>
<feature type="region of interest" description="Disordered" evidence="2">
    <location>
        <begin position="1046"/>
        <end position="1072"/>
    </location>
</feature>
<dbReference type="eggNOG" id="KOG2076">
    <property type="taxonomic scope" value="Eukaryota"/>
</dbReference>
<feature type="region of interest" description="Disordered" evidence="2">
    <location>
        <begin position="1165"/>
        <end position="1192"/>
    </location>
</feature>
<feature type="compositionally biased region" description="Basic and acidic residues" evidence="2">
    <location>
        <begin position="1120"/>
        <end position="1134"/>
    </location>
</feature>
<dbReference type="STRING" id="1245745.A0A0A2V9J9"/>
<comment type="caution">
    <text evidence="4">The sequence shown here is derived from an EMBL/GenBank/DDBJ whole genome shotgun (WGS) entry which is preliminary data.</text>
</comment>
<dbReference type="InterPro" id="IPR019734">
    <property type="entry name" value="TPR_rpt"/>
</dbReference>
<sequence>MASPARDDKSDADSDLEELQGDIAKFDESVREFLASHEGSGDGHTYGRPSRGGRGSRGPRKAAKPRGDITARLSRVNQAFLTGDYDRALELVSEVIRINAETFQAWTALASIFREQGELDRALAAMMYAAHLRPKDIGGWMSCAAYALNNFGGDEEANMKTARLCFSAALRADPHNREARLGKAAVCHSQGHYSQAILEYNYLLRQRPADLDIVRKLAETCADGKENISNNASAKTAYRRFFDSVIPYGPGDRFEGLWYDIGIYADLCASSGSYRETIKELKALARWMVGRVSEQYWDYVQDDDREWDIDSSRRSQCTDFTDSLFSPSRYGESLPLDLRMRLAMLRLRLLDKGEAMRHLNYLDHSTQDTRDFVGEFPAVAYDLAEELMKSAVTDVATSILEILRETSNAPDSTILLQLGRCYIAAGEQPKAEEYFLAAIDADEDSIDARIELANMYEEAKEGEEALILTAEAMALQDARHHQTGLGRTDITGRLTIHQGEIRRRMSQTIQIAVNAGTNKQSHVPKRYRPKRLAGADTLRQDEQARAIKLSKQYDIVRDLKLRISEGQVNLTGQWMNASRDLVDEFRSLKRFYSWDKYLHFLGKKQVSMSMPSQAPDSELSQMYERLTRSLAPQADSSVAGIHQGMHQGISFDNWLNIFLDYAIGLAIDHQREEAYQVCEAAKDSVVFQASNYEFMIHIAWTVCAIYTNDEERCVAIARHLMRNGVMSDANRMFALLSRLCQSPVSWYTSGPAQKFILRQIRAIDNSYEQLFATNFEPSEAGEATFSRIDMDVCLLMLYGHILFTSTSYTYAISYFLRARSLDPRNPMVNLSLGLAYVHYGLKRQSTNRQYLLLQGQAFLAQYFEAGESEGARPLAERYYNTGRLFQLLGLSQLGSNLYSNAIEANNAEHHNTDIDTLVAINSFMSFLAAGNKTAAFSLLKKKLILQNGWQDLRMVVANGFTDTQKMPTTAKGQNNVSTILLLLATASGLHATEQTRVTQAETAPRSSSGGSITGTSQCEARTINYITHTLPQLCLTSSWSSTAAVAESTPPFTATEPTPTGDNLTPTVDETGPVEIQDSTTIAQKASGSADTDSTAEPFMSFEDWKNIMLQRTGQTPQDLKQRKGLDVHNDGHQRPQSYTGSDMGDEGEISLNFGGYAEKLDAEDVYDGGGEHPEESSSEARQTTLHRSKDAGKTCKERFSFASFDAGATILKTNPGAKNSKAILVENKDTYMLLECATPNKYVIIELTDDIWVDTIVLANFEFFSSMIRHFRVSVSDRYPVRMEKWKELGTFEARNSRDIQAFLVENPQIWAKYLRLEFLTHYGNEYYCPVSLVRVHGSRMLDKWKDSEIGPDDDHVGEIEGVAEIGNTLQENLSKSDDIKENNNISANVAHMCPTIEATPFPLPSLICLVDKPPTFMNNSVVANEDLNSAQYGVVVDDQTIELEQRQISAIAQESSGHTATSSTIYKDAKSASESSTNSEDEQRSDKTASKGMRSATTEMTSSLSPAAATGKIPVASASSSRSRVNGTSIATPSPPTIQEGFFNSVTKRLQQVESNLTLSLKYVEEQSKHVQDAFQRSEQKQILKISSVLAELNQTVLAELRNFRDQYDQIWQSTVLALESQKDQSQRDILALSSRLHVLADEVVFQKRMAILQAILLLSCLLLVIFSRGVPIPTLGSLSDQGMGTSEAFAEILASMQRPDMYSSGSPEYPLDARTPNTPEPHATSSPERPMASSQLSMDDYGYQRPSPPLTPNTELDDGASDWQTSSHSSAVQATSYDKGSRHISSRKPLPSLPEDVSSPGRS</sequence>
<evidence type="ECO:0000256" key="1">
    <source>
        <dbReference type="PROSITE-ProRule" id="PRU00339"/>
    </source>
</evidence>
<name>A0A0A2V9J9_BEABA</name>
<evidence type="ECO:0000313" key="4">
    <source>
        <dbReference type="EMBL" id="KGQ02755.1"/>
    </source>
</evidence>
<evidence type="ECO:0000259" key="3">
    <source>
        <dbReference type="PROSITE" id="PS51469"/>
    </source>
</evidence>
<dbReference type="InterPro" id="IPR011990">
    <property type="entry name" value="TPR-like_helical_dom_sf"/>
</dbReference>
<evidence type="ECO:0000313" key="5">
    <source>
        <dbReference type="Proteomes" id="UP000030106"/>
    </source>
</evidence>
<dbReference type="GO" id="GO:0000127">
    <property type="term" value="C:transcription factor TFIIIC complex"/>
    <property type="evidence" value="ECO:0007669"/>
    <property type="project" value="TreeGrafter"/>
</dbReference>
<feature type="region of interest" description="Disordered" evidence="2">
    <location>
        <begin position="1114"/>
        <end position="1151"/>
    </location>
</feature>
<dbReference type="InterPro" id="IPR039340">
    <property type="entry name" value="Tfc4/TFIIIC-102/Sfc4"/>
</dbReference>
<feature type="compositionally biased region" description="Polar residues" evidence="2">
    <location>
        <begin position="1765"/>
        <end position="1781"/>
    </location>
</feature>
<feature type="compositionally biased region" description="Basic and acidic residues" evidence="2">
    <location>
        <begin position="1"/>
        <end position="12"/>
    </location>
</feature>
<feature type="compositionally biased region" description="Polar residues" evidence="2">
    <location>
        <begin position="1726"/>
        <end position="1740"/>
    </location>
</feature>
<protein>
    <submittedName>
        <fullName evidence="4">Transcription factor tau subunit sfc4</fullName>
    </submittedName>
</protein>
<dbReference type="PROSITE" id="PS50005">
    <property type="entry name" value="TPR"/>
    <property type="match status" value="3"/>
</dbReference>
<reference evidence="4 5" key="1">
    <citation type="submission" date="2012-10" db="EMBL/GenBank/DDBJ databases">
        <title>Genome sequencing and analysis of entomopathogenic fungi Beauveria bassiana D1-5.</title>
        <authorList>
            <person name="Li Q."/>
            <person name="Wang L."/>
            <person name="Zhang Z."/>
            <person name="Wang Q."/>
            <person name="Ren J."/>
            <person name="Wang M."/>
            <person name="Xu W."/>
            <person name="Wang J."/>
            <person name="Lu Y."/>
            <person name="Du Q."/>
            <person name="Sun Z."/>
        </authorList>
    </citation>
    <scope>NUCLEOTIDE SEQUENCE [LARGE SCALE GENOMIC DNA]</scope>
    <source>
        <strain evidence="4 5">D1-5</strain>
    </source>
</reference>
<dbReference type="OrthoDB" id="9991317at2759"/>
<keyword evidence="1" id="KW-0802">TPR repeat</keyword>
<feature type="compositionally biased region" description="Low complexity" evidence="2">
    <location>
        <begin position="1006"/>
        <end position="1015"/>
    </location>
</feature>
<dbReference type="Pfam" id="PF13432">
    <property type="entry name" value="TPR_16"/>
    <property type="match status" value="2"/>
</dbReference>
<feature type="compositionally biased region" description="Low complexity" evidence="2">
    <location>
        <begin position="1049"/>
        <end position="1060"/>
    </location>
</feature>
<feature type="region of interest" description="Disordered" evidence="2">
    <location>
        <begin position="34"/>
        <end position="68"/>
    </location>
</feature>
<dbReference type="SMART" id="SM00028">
    <property type="entry name" value="TPR"/>
    <property type="match status" value="7"/>
</dbReference>
<accession>A0A0A2V9J9</accession>
<dbReference type="eggNOG" id="KOG1396">
    <property type="taxonomic scope" value="Eukaryota"/>
</dbReference>
<dbReference type="SUPFAM" id="SSF48452">
    <property type="entry name" value="TPR-like"/>
    <property type="match status" value="2"/>
</dbReference>
<dbReference type="Proteomes" id="UP000030106">
    <property type="component" value="Unassembled WGS sequence"/>
</dbReference>
<dbReference type="InterPro" id="IPR012919">
    <property type="entry name" value="SUN_dom"/>
</dbReference>
<dbReference type="PROSITE" id="PS51469">
    <property type="entry name" value="SUN"/>
    <property type="match status" value="1"/>
</dbReference>
<feature type="compositionally biased region" description="Polar residues" evidence="2">
    <location>
        <begin position="1497"/>
        <end position="1507"/>
    </location>
</feature>
<feature type="region of interest" description="Disordered" evidence="2">
    <location>
        <begin position="994"/>
        <end position="1015"/>
    </location>
</feature>
<dbReference type="FunFam" id="2.60.120.260:FF:000082">
    <property type="entry name" value="Sad1/UNC domain protein"/>
    <property type="match status" value="1"/>
</dbReference>
<organism evidence="4 5">
    <name type="scientific">Beauveria bassiana D1-5</name>
    <dbReference type="NCBI Taxonomy" id="1245745"/>
    <lineage>
        <taxon>Eukaryota</taxon>
        <taxon>Fungi</taxon>
        <taxon>Dikarya</taxon>
        <taxon>Ascomycota</taxon>
        <taxon>Pezizomycotina</taxon>
        <taxon>Sordariomycetes</taxon>
        <taxon>Hypocreomycetidae</taxon>
        <taxon>Hypocreales</taxon>
        <taxon>Cordycipitaceae</taxon>
        <taxon>Beauveria</taxon>
    </lineage>
</organism>
<feature type="compositionally biased region" description="Polar residues" evidence="2">
    <location>
        <begin position="1454"/>
        <end position="1467"/>
    </location>
</feature>
<proteinExistence type="predicted"/>